<dbReference type="RefSeq" id="WP_147156820.1">
    <property type="nucleotide sequence ID" value="NZ_BKAJ01000231.1"/>
</dbReference>
<dbReference type="OrthoDB" id="8907314at2"/>
<gene>
    <name evidence="1" type="ORF">RSO01_86970</name>
</gene>
<organism evidence="1 2">
    <name type="scientific">Reyranella soli</name>
    <dbReference type="NCBI Taxonomy" id="1230389"/>
    <lineage>
        <taxon>Bacteria</taxon>
        <taxon>Pseudomonadati</taxon>
        <taxon>Pseudomonadota</taxon>
        <taxon>Alphaproteobacteria</taxon>
        <taxon>Hyphomicrobiales</taxon>
        <taxon>Reyranellaceae</taxon>
        <taxon>Reyranella</taxon>
    </lineage>
</organism>
<dbReference type="EMBL" id="BKAJ01000231">
    <property type="protein sequence ID" value="GEP61531.1"/>
    <property type="molecule type" value="Genomic_DNA"/>
</dbReference>
<keyword evidence="2" id="KW-1185">Reference proteome</keyword>
<dbReference type="AlphaFoldDB" id="A0A512NRF7"/>
<name>A0A512NRF7_9HYPH</name>
<dbReference type="Proteomes" id="UP000321058">
    <property type="component" value="Unassembled WGS sequence"/>
</dbReference>
<protein>
    <submittedName>
        <fullName evidence="1">Uncharacterized protein</fullName>
    </submittedName>
</protein>
<evidence type="ECO:0000313" key="2">
    <source>
        <dbReference type="Proteomes" id="UP000321058"/>
    </source>
</evidence>
<comment type="caution">
    <text evidence="1">The sequence shown here is derived from an EMBL/GenBank/DDBJ whole genome shotgun (WGS) entry which is preliminary data.</text>
</comment>
<reference evidence="1 2" key="1">
    <citation type="submission" date="2019-07" db="EMBL/GenBank/DDBJ databases">
        <title>Whole genome shotgun sequence of Reyranella soli NBRC 108950.</title>
        <authorList>
            <person name="Hosoyama A."/>
            <person name="Uohara A."/>
            <person name="Ohji S."/>
            <person name="Ichikawa N."/>
        </authorList>
    </citation>
    <scope>NUCLEOTIDE SEQUENCE [LARGE SCALE GENOMIC DNA]</scope>
    <source>
        <strain evidence="1 2">NBRC 108950</strain>
    </source>
</reference>
<proteinExistence type="predicted"/>
<accession>A0A512NRF7</accession>
<evidence type="ECO:0000313" key="1">
    <source>
        <dbReference type="EMBL" id="GEP61531.1"/>
    </source>
</evidence>
<sequence length="99" mass="11346">MCGILRQEGVKTNLVETIKETIKSQVALSQLKASTTIVERVKSELAQRDWAAREWANLRRVKLEELVGKASECREYLIEHMRAAQERQELPKGDPINDL</sequence>